<dbReference type="STRING" id="447.Lboz_0153"/>
<evidence type="ECO:0000256" key="6">
    <source>
        <dbReference type="ARBA" id="ARBA00023141"/>
    </source>
</evidence>
<sequence length="358" mass="39912">MSYSILKKLPPVEEIIQKIPLSHAAAQQIARDREEIKAILEGRDHRLLMIVGPCSAWPKKAVLEYAKRLVKLNEKVKHELKLIMRVYIQKPRTTKGWTGPVNQPDLFSPPDIAAGIKYTREMMIKVIEMGLSIADEALFTHNAKGFLELLSWVAIGARSSEDQEHRIFASALDCAVGLKNPTHGSLAVGVNSIVASQHDHVAVFDGYEVQTHGNHHAHLVLRGSNHAPNYSIAHLKEVKCYMDLHKIANPSVIVDVSHDNCLVDGKKNHQLQPSIALSVLDSLKRHPDLKPLVKGFMVESFIKEGSQKVDPMAPEALDLSGLSVTDPCLSWEQTETFLLELAKLRSLEKKELPMEELV</sequence>
<comment type="similarity">
    <text evidence="3 8">Belongs to the class-I DAHP synthase family.</text>
</comment>
<dbReference type="PATRIC" id="fig|447.4.peg.163"/>
<keyword evidence="6 8" id="KW-0057">Aromatic amino acid biosynthesis</keyword>
<dbReference type="GO" id="GO:0005737">
    <property type="term" value="C:cytoplasm"/>
    <property type="evidence" value="ECO:0007669"/>
    <property type="project" value="TreeGrafter"/>
</dbReference>
<comment type="function">
    <text evidence="1 8">Stereospecific condensation of phosphoenolpyruvate (PEP) and D-erythrose-4-phosphate (E4P) giving rise to 3-deoxy-D-arabino-heptulosonate-7-phosphate (DAHP).</text>
</comment>
<keyword evidence="11" id="KW-1185">Reference proteome</keyword>
<dbReference type="EMBL" id="LNXU01000002">
    <property type="protein sequence ID" value="KTC77200.1"/>
    <property type="molecule type" value="Genomic_DNA"/>
</dbReference>
<dbReference type="GO" id="GO:0009423">
    <property type="term" value="P:chorismate biosynthetic process"/>
    <property type="evidence" value="ECO:0007669"/>
    <property type="project" value="UniProtKB-UniPathway"/>
</dbReference>
<dbReference type="PANTHER" id="PTHR21225:SF12">
    <property type="entry name" value="PHOSPHO-2-DEHYDRO-3-DEOXYHEPTONATE ALDOLASE, TYROSINE-INHIBITED"/>
    <property type="match status" value="1"/>
</dbReference>
<evidence type="ECO:0000256" key="3">
    <source>
        <dbReference type="ARBA" id="ARBA00007985"/>
    </source>
</evidence>
<dbReference type="InterPro" id="IPR006219">
    <property type="entry name" value="DAHP_synth_1"/>
</dbReference>
<dbReference type="EC" id="2.5.1.54" evidence="8"/>
<dbReference type="AlphaFoldDB" id="A0A0W0S1G2"/>
<comment type="catalytic activity">
    <reaction evidence="7 8">
        <text>D-erythrose 4-phosphate + phosphoenolpyruvate + H2O = 7-phospho-2-dehydro-3-deoxy-D-arabino-heptonate + phosphate</text>
        <dbReference type="Rhea" id="RHEA:14717"/>
        <dbReference type="ChEBI" id="CHEBI:15377"/>
        <dbReference type="ChEBI" id="CHEBI:16897"/>
        <dbReference type="ChEBI" id="CHEBI:43474"/>
        <dbReference type="ChEBI" id="CHEBI:58394"/>
        <dbReference type="ChEBI" id="CHEBI:58702"/>
        <dbReference type="EC" id="2.5.1.54"/>
    </reaction>
</comment>
<dbReference type="OrthoDB" id="9807331at2"/>
<evidence type="ECO:0000256" key="1">
    <source>
        <dbReference type="ARBA" id="ARBA00003726"/>
    </source>
</evidence>
<dbReference type="InterPro" id="IPR006218">
    <property type="entry name" value="DAHP1/KDSA"/>
</dbReference>
<name>A0A0W0S1G2_LEGBO</name>
<evidence type="ECO:0000313" key="11">
    <source>
        <dbReference type="Proteomes" id="UP000054695"/>
    </source>
</evidence>
<evidence type="ECO:0000256" key="7">
    <source>
        <dbReference type="ARBA" id="ARBA00047508"/>
    </source>
</evidence>
<evidence type="ECO:0000256" key="5">
    <source>
        <dbReference type="ARBA" id="ARBA00022679"/>
    </source>
</evidence>
<dbReference type="PANTHER" id="PTHR21225">
    <property type="entry name" value="PHOSPHO-2-DEHYDRO-3-DEOXYHEPTONATE ALDOLASE DAHP SYNTHETASE"/>
    <property type="match status" value="1"/>
</dbReference>
<evidence type="ECO:0000256" key="4">
    <source>
        <dbReference type="ARBA" id="ARBA00022605"/>
    </source>
</evidence>
<gene>
    <name evidence="10" type="primary">aroF</name>
    <name evidence="10" type="ORF">Lboz_0153</name>
</gene>
<feature type="domain" description="DAHP synthetase I/KDSA" evidence="9">
    <location>
        <begin position="38"/>
        <end position="336"/>
    </location>
</feature>
<dbReference type="UniPathway" id="UPA00053">
    <property type="reaction ID" value="UER00084"/>
</dbReference>
<dbReference type="NCBIfam" id="NF009395">
    <property type="entry name" value="PRK12755.1"/>
    <property type="match status" value="1"/>
</dbReference>
<comment type="pathway">
    <text evidence="2 8">Metabolic intermediate biosynthesis; chorismate biosynthesis; chorismate from D-erythrose 4-phosphate and phosphoenolpyruvate: step 1/7.</text>
</comment>
<dbReference type="Pfam" id="PF00793">
    <property type="entry name" value="DAHP_synth_1"/>
    <property type="match status" value="1"/>
</dbReference>
<dbReference type="GO" id="GO:0009073">
    <property type="term" value="P:aromatic amino acid family biosynthetic process"/>
    <property type="evidence" value="ECO:0007669"/>
    <property type="project" value="UniProtKB-KW"/>
</dbReference>
<dbReference type="GO" id="GO:0008652">
    <property type="term" value="P:amino acid biosynthetic process"/>
    <property type="evidence" value="ECO:0007669"/>
    <property type="project" value="UniProtKB-KW"/>
</dbReference>
<proteinExistence type="inferred from homology"/>
<dbReference type="GO" id="GO:0003849">
    <property type="term" value="F:3-deoxy-7-phosphoheptulonate synthase activity"/>
    <property type="evidence" value="ECO:0007669"/>
    <property type="project" value="UniProtKB-EC"/>
</dbReference>
<keyword evidence="4 8" id="KW-0028">Amino-acid biosynthesis</keyword>
<dbReference type="SUPFAM" id="SSF51569">
    <property type="entry name" value="Aldolase"/>
    <property type="match status" value="1"/>
</dbReference>
<evidence type="ECO:0000256" key="2">
    <source>
        <dbReference type="ARBA" id="ARBA00004688"/>
    </source>
</evidence>
<dbReference type="RefSeq" id="WP_058457864.1">
    <property type="nucleotide sequence ID" value="NZ_CAAAIY010000003.1"/>
</dbReference>
<dbReference type="Gene3D" id="3.20.20.70">
    <property type="entry name" value="Aldolase class I"/>
    <property type="match status" value="1"/>
</dbReference>
<reference evidence="10 11" key="1">
    <citation type="submission" date="2015-11" db="EMBL/GenBank/DDBJ databases">
        <title>Genomic analysis of 38 Legionella species identifies large and diverse effector repertoires.</title>
        <authorList>
            <person name="Burstein D."/>
            <person name="Amaro F."/>
            <person name="Zusman T."/>
            <person name="Lifshitz Z."/>
            <person name="Cohen O."/>
            <person name="Gilbert J.A."/>
            <person name="Pupko T."/>
            <person name="Shuman H.A."/>
            <person name="Segal G."/>
        </authorList>
    </citation>
    <scope>NUCLEOTIDE SEQUENCE [LARGE SCALE GENOMIC DNA]</scope>
    <source>
        <strain evidence="10 11">WIGA</strain>
    </source>
</reference>
<keyword evidence="5 8" id="KW-0808">Transferase</keyword>
<organism evidence="10 11">
    <name type="scientific">Legionella bozemanae</name>
    <name type="common">Fluoribacter bozemanae</name>
    <dbReference type="NCBI Taxonomy" id="447"/>
    <lineage>
        <taxon>Bacteria</taxon>
        <taxon>Pseudomonadati</taxon>
        <taxon>Pseudomonadota</taxon>
        <taxon>Gammaproteobacteria</taxon>
        <taxon>Legionellales</taxon>
        <taxon>Legionellaceae</taxon>
        <taxon>Legionella</taxon>
    </lineage>
</organism>
<dbReference type="Proteomes" id="UP000054695">
    <property type="component" value="Unassembled WGS sequence"/>
</dbReference>
<evidence type="ECO:0000259" key="9">
    <source>
        <dbReference type="Pfam" id="PF00793"/>
    </source>
</evidence>
<evidence type="ECO:0000313" key="10">
    <source>
        <dbReference type="EMBL" id="KTC77200.1"/>
    </source>
</evidence>
<accession>A0A0W0S1G2</accession>
<dbReference type="PIRSF" id="PIRSF001361">
    <property type="entry name" value="DAHP_synthase"/>
    <property type="match status" value="1"/>
</dbReference>
<protein>
    <recommendedName>
        <fullName evidence="8">Phospho-2-dehydro-3-deoxyheptonate aldolase</fullName>
        <ecNumber evidence="8">2.5.1.54</ecNumber>
    </recommendedName>
</protein>
<dbReference type="InterPro" id="IPR013785">
    <property type="entry name" value="Aldolase_TIM"/>
</dbReference>
<comment type="caution">
    <text evidence="10">The sequence shown here is derived from an EMBL/GenBank/DDBJ whole genome shotgun (WGS) entry which is preliminary data.</text>
</comment>
<evidence type="ECO:0000256" key="8">
    <source>
        <dbReference type="PIRNR" id="PIRNR001361"/>
    </source>
</evidence>
<dbReference type="NCBIfam" id="TIGR00034">
    <property type="entry name" value="aroFGH"/>
    <property type="match status" value="1"/>
</dbReference>